<protein>
    <recommendedName>
        <fullName evidence="3">Pyridine nucleotide-disulfide oxidoreductase domain-containing protein 2</fullName>
    </recommendedName>
</protein>
<dbReference type="AlphaFoldDB" id="A0A9E5MI16"/>
<dbReference type="EMBL" id="JAAONZ010000011">
    <property type="protein sequence ID" value="NHO66711.1"/>
    <property type="molecule type" value="Genomic_DNA"/>
</dbReference>
<dbReference type="PANTHER" id="PTHR10668">
    <property type="entry name" value="PHYTOENE DEHYDROGENASE"/>
    <property type="match status" value="1"/>
</dbReference>
<evidence type="ECO:0000313" key="6">
    <source>
        <dbReference type="Proteomes" id="UP000787472"/>
    </source>
</evidence>
<gene>
    <name evidence="5" type="ORF">G8770_14265</name>
</gene>
<reference evidence="5" key="1">
    <citation type="submission" date="2020-03" db="EMBL/GenBank/DDBJ databases">
        <authorList>
            <person name="Guo F."/>
        </authorList>
    </citation>
    <scope>NUCLEOTIDE SEQUENCE</scope>
    <source>
        <strain evidence="5">JCM 30134</strain>
    </source>
</reference>
<dbReference type="InterPro" id="IPR002937">
    <property type="entry name" value="Amino_oxidase"/>
</dbReference>
<evidence type="ECO:0000256" key="3">
    <source>
        <dbReference type="ARBA" id="ARBA00040298"/>
    </source>
</evidence>
<dbReference type="InterPro" id="IPR036188">
    <property type="entry name" value="FAD/NAD-bd_sf"/>
</dbReference>
<dbReference type="Gene3D" id="3.50.50.60">
    <property type="entry name" value="FAD/NAD(P)-binding domain"/>
    <property type="match status" value="2"/>
</dbReference>
<evidence type="ECO:0000313" key="5">
    <source>
        <dbReference type="EMBL" id="NHO66711.1"/>
    </source>
</evidence>
<feature type="domain" description="Amine oxidase" evidence="4">
    <location>
        <begin position="18"/>
        <end position="510"/>
    </location>
</feature>
<dbReference type="GO" id="GO:0016491">
    <property type="term" value="F:oxidoreductase activity"/>
    <property type="evidence" value="ECO:0007669"/>
    <property type="project" value="InterPro"/>
</dbReference>
<name>A0A9E5MI16_9GAMM</name>
<dbReference type="Proteomes" id="UP000787472">
    <property type="component" value="Unassembled WGS sequence"/>
</dbReference>
<dbReference type="RefSeq" id="WP_167188019.1">
    <property type="nucleotide sequence ID" value="NZ_JAAONZ010000011.1"/>
</dbReference>
<sequence length="525" mass="56546">MSSVSEYDVAVVGGGHNGLTAACYLAKAGKKVVVIEALDSVGGMCVSGPLIEEAPNHTIHPCSLDLMSLRVHPLVPDELDLHSLGFRQEELSPGYVYCHPDGNSLVIFRDPEDTAREIARYSQHDADEFLKLMKVIYAFIDMAVPMMRVDPSQLNFGAKLNALKTLIKNFRIKPEIMALIGSPAYTSIMERFEHPIVQSALCCLLGAAGPITNEATGVYFALLGFLHKYGVGRAIGGMQTISDALSARLQQLGGEVILNAPVAEIVSSNRQVSAVRLKDGRVIQVKAVVASIHPKQALEMVTEGELDRTTLTRVAMAPANAHGGSPIKVDLALNDQVNYRRIESMRPDGLSLRKCVLLIGTTEAVLDNFKCAARGEVSKMPYLWMCVPSAADPGQAPIGQDVAYLYPVAMPVDHNEGWDNVRDQVGQQVIDWAAEYMGGLKDFEIGRQMEVARDWEARLNVHNGCVVHIDTSTTRSSGMRPAAGLGGDTLPVAGLFLGGAGTHPGGGVNGMPGRIAAGRVKRYLR</sequence>
<comment type="function">
    <text evidence="1">Probable oxidoreductase that may play a role as regulator of mitochondrial function.</text>
</comment>
<proteinExistence type="predicted"/>
<dbReference type="Pfam" id="PF01593">
    <property type="entry name" value="Amino_oxidase"/>
    <property type="match status" value="1"/>
</dbReference>
<dbReference type="SUPFAM" id="SSF51905">
    <property type="entry name" value="FAD/NAD(P)-binding domain"/>
    <property type="match status" value="1"/>
</dbReference>
<comment type="subunit">
    <text evidence="2">Interacts with COX5B; this interaction may contribute to localize PYROXD2 to the inner face of the inner mitochondrial membrane.</text>
</comment>
<keyword evidence="6" id="KW-1185">Reference proteome</keyword>
<dbReference type="PANTHER" id="PTHR10668:SF103">
    <property type="entry name" value="PYRIDINE NUCLEOTIDE-DISULFIDE OXIDOREDUCTASE DOMAIN-CONTAINING PROTEIN 2"/>
    <property type="match status" value="1"/>
</dbReference>
<evidence type="ECO:0000256" key="2">
    <source>
        <dbReference type="ARBA" id="ARBA00038825"/>
    </source>
</evidence>
<evidence type="ECO:0000259" key="4">
    <source>
        <dbReference type="Pfam" id="PF01593"/>
    </source>
</evidence>
<organism evidence="5 6">
    <name type="scientific">Pseudomaricurvus hydrocarbonicus</name>
    <dbReference type="NCBI Taxonomy" id="1470433"/>
    <lineage>
        <taxon>Bacteria</taxon>
        <taxon>Pseudomonadati</taxon>
        <taxon>Pseudomonadota</taxon>
        <taxon>Gammaproteobacteria</taxon>
        <taxon>Cellvibrionales</taxon>
        <taxon>Cellvibrionaceae</taxon>
        <taxon>Pseudomaricurvus</taxon>
    </lineage>
</organism>
<accession>A0A9E5MI16</accession>
<evidence type="ECO:0000256" key="1">
    <source>
        <dbReference type="ARBA" id="ARBA00037217"/>
    </source>
</evidence>
<comment type="caution">
    <text evidence="5">The sequence shown here is derived from an EMBL/GenBank/DDBJ whole genome shotgun (WGS) entry which is preliminary data.</text>
</comment>